<feature type="region of interest" description="Disordered" evidence="4">
    <location>
        <begin position="1"/>
        <end position="22"/>
    </location>
</feature>
<feature type="repeat" description="PPR" evidence="3">
    <location>
        <begin position="139"/>
        <end position="173"/>
    </location>
</feature>
<name>A0A5K0V3Q8_9MAGN</name>
<sequence>MAAAAFPAPPSSTNQRHHRRQVPLVSPVQVNADSLNRRQVVWTEKIREFTRSGQYNDALSTYINMLCTGVSVDNFVFPAVIKAATALGDLSVGRQTHGLAVKTGYYCSTAVCNTIITLYGRCGRTVDALQLFDAMPQRDHVSWNSVIAALCEAEDYEMALWLFREMQREPHVEPTSFTLVSGALACGRLHELLLGRELHGFAMKCGLLDAQTFTSNALISMYASLGKIREARAVFNLAHAGKNIDLVSWNTMIAAYTHNDLSVEALHFFYLLLTEEHVPELDGVTIASILPACAQTRCLRLGREIHAFALRNKGIFLNDYVASALVDMYCNCGRVGAGVRVFEMVPSNKKIGLWNAMITGYAQNEFDSDALELFVAMLSNGITPNPTTMASVLPACSRSHGFNGGRDVHSMVLKLGFVLDRFVQNALVDMYSRVGTIEISKRIFQLMGNRDLVSWNTMITGYVICGYHDEALKLLGEIQKSSGGYLRPNSVTLMAALPACAYLAALTKGKEMHSYALKNDLLYSNIGVGSALVDVYAKCGCLGAARRVFDEMPERNVITWNSLILGYGMHGQGEEALDLFYKLENEEKVQPNEVTFIAVLAACSHSGLVNQGKEIFDKLRRIEYSIEPQPDHYACMVDLLGRAGQLEEAYQLILSMSNKPDASVWSSLLGACRIHNNVALGEIAADHLFALEPQVPSHYVLLSNIYAASGLWEAVTKVRGTMKERGVKKEPGCSWIEIGNEIHNFLVGDGVHQQCEQVYEFLEELLEEMKKGGYVPDTSCVLHDIEDDQKELLLHRHSERLAIAFGILNTPPGAVIRVTKNLRVCNDCHNAIKIISKITERRILVRDIRRFHHFRDGECSCGDYW</sequence>
<comment type="similarity">
    <text evidence="1">Belongs to the PPR family. PCMP-H subfamily.</text>
</comment>
<dbReference type="PANTHER" id="PTHR47926:SF514">
    <property type="entry name" value="TETRATRICOPEPTIDE-LIKE HELICAL DOMAIN SUPERFAMILY, DYW DOMAIN-CONTAINING PROTEIN"/>
    <property type="match status" value="1"/>
</dbReference>
<dbReference type="InterPro" id="IPR046848">
    <property type="entry name" value="E_motif"/>
</dbReference>
<dbReference type="GO" id="GO:0009507">
    <property type="term" value="C:chloroplast"/>
    <property type="evidence" value="ECO:0007669"/>
    <property type="project" value="EnsemblPlants"/>
</dbReference>
<dbReference type="FunFam" id="1.25.40.10:FF:002148">
    <property type="entry name" value="Pentatricopeptide repeat-containing protein At2g29760, chloroplastic"/>
    <property type="match status" value="1"/>
</dbReference>
<feature type="repeat" description="PPR" evidence="3">
    <location>
        <begin position="245"/>
        <end position="279"/>
    </location>
</feature>
<dbReference type="GO" id="GO:0008270">
    <property type="term" value="F:zinc ion binding"/>
    <property type="evidence" value="ECO:0007669"/>
    <property type="project" value="InterPro"/>
</dbReference>
<feature type="domain" description="DYW" evidence="5">
    <location>
        <begin position="773"/>
        <end position="865"/>
    </location>
</feature>
<protein>
    <recommendedName>
        <fullName evidence="5">DYW domain-containing protein</fullName>
    </recommendedName>
</protein>
<dbReference type="Pfam" id="PF14432">
    <property type="entry name" value="DYW_deaminase"/>
    <property type="match status" value="1"/>
</dbReference>
<dbReference type="AlphaFoldDB" id="A0A5K0V3Q8"/>
<dbReference type="Pfam" id="PF13041">
    <property type="entry name" value="PPR_2"/>
    <property type="match status" value="1"/>
</dbReference>
<feature type="repeat" description="PPR" evidence="3">
    <location>
        <begin position="108"/>
        <end position="138"/>
    </location>
</feature>
<evidence type="ECO:0000256" key="1">
    <source>
        <dbReference type="ARBA" id="ARBA00006643"/>
    </source>
</evidence>
<dbReference type="InterPro" id="IPR002885">
    <property type="entry name" value="PPR_rpt"/>
</dbReference>
<dbReference type="GO" id="GO:0031425">
    <property type="term" value="P:chloroplast RNA processing"/>
    <property type="evidence" value="ECO:0007669"/>
    <property type="project" value="EnsemblPlants"/>
</dbReference>
<feature type="repeat" description="PPR" evidence="3">
    <location>
        <begin position="451"/>
        <end position="481"/>
    </location>
</feature>
<accession>A0A5K0V3Q8</accession>
<dbReference type="FunFam" id="1.25.40.10:FF:000343">
    <property type="entry name" value="Pentatricopeptide repeat-containing protein At3g58590"/>
    <property type="match status" value="1"/>
</dbReference>
<reference evidence="6" key="1">
    <citation type="submission" date="2019-09" db="EMBL/GenBank/DDBJ databases">
        <authorList>
            <person name="Zhang L."/>
        </authorList>
    </citation>
    <scope>NUCLEOTIDE SEQUENCE</scope>
</reference>
<dbReference type="Gramene" id="NC1G0101960.1">
    <property type="protein sequence ID" value="NC1G0101960.1:cds"/>
    <property type="gene ID" value="NC1G0101960"/>
</dbReference>
<evidence type="ECO:0000259" key="5">
    <source>
        <dbReference type="Pfam" id="PF14432"/>
    </source>
</evidence>
<feature type="repeat" description="PPR" evidence="3">
    <location>
        <begin position="350"/>
        <end position="384"/>
    </location>
</feature>
<organism evidence="6">
    <name type="scientific">Nymphaea colorata</name>
    <name type="common">pocket water lily</name>
    <dbReference type="NCBI Taxonomy" id="210225"/>
    <lineage>
        <taxon>Eukaryota</taxon>
        <taxon>Viridiplantae</taxon>
        <taxon>Streptophyta</taxon>
        <taxon>Embryophyta</taxon>
        <taxon>Tracheophyta</taxon>
        <taxon>Spermatophyta</taxon>
        <taxon>Magnoliopsida</taxon>
        <taxon>Nymphaeales</taxon>
        <taxon>Nymphaeaceae</taxon>
        <taxon>Nymphaea</taxon>
    </lineage>
</organism>
<keyword evidence="2" id="KW-0677">Repeat</keyword>
<dbReference type="InterPro" id="IPR032867">
    <property type="entry name" value="DYW_dom"/>
</dbReference>
<gene>
    <name evidence="6" type="ORF">NYM_LOCUS658</name>
</gene>
<feature type="repeat" description="PPR" evidence="3">
    <location>
        <begin position="556"/>
        <end position="591"/>
    </location>
</feature>
<dbReference type="Pfam" id="PF01535">
    <property type="entry name" value="PPR"/>
    <property type="match status" value="7"/>
</dbReference>
<dbReference type="PANTHER" id="PTHR47926">
    <property type="entry name" value="PENTATRICOPEPTIDE REPEAT-CONTAINING PROTEIN"/>
    <property type="match status" value="1"/>
</dbReference>
<evidence type="ECO:0000256" key="3">
    <source>
        <dbReference type="PROSITE-ProRule" id="PRU00708"/>
    </source>
</evidence>
<proteinExistence type="inferred from homology"/>
<dbReference type="PROSITE" id="PS51375">
    <property type="entry name" value="PPR"/>
    <property type="match status" value="6"/>
</dbReference>
<evidence type="ECO:0000313" key="6">
    <source>
        <dbReference type="EMBL" id="VVV35746.1"/>
    </source>
</evidence>
<evidence type="ECO:0000256" key="2">
    <source>
        <dbReference type="ARBA" id="ARBA00022737"/>
    </source>
</evidence>
<dbReference type="InterPro" id="IPR046960">
    <property type="entry name" value="PPR_At4g14850-like_plant"/>
</dbReference>
<dbReference type="GO" id="GO:0003729">
    <property type="term" value="F:mRNA binding"/>
    <property type="evidence" value="ECO:0007669"/>
    <property type="project" value="EnsemblPlants"/>
</dbReference>
<dbReference type="InterPro" id="IPR011990">
    <property type="entry name" value="TPR-like_helical_dom_sf"/>
</dbReference>
<dbReference type="EMBL" id="LR721774">
    <property type="protein sequence ID" value="VVV35746.1"/>
    <property type="molecule type" value="Genomic_DNA"/>
</dbReference>
<dbReference type="FunFam" id="1.25.40.10:FF:000361">
    <property type="entry name" value="Pentatricopeptide repeat-containing protein chloroplastic"/>
    <property type="match status" value="1"/>
</dbReference>
<dbReference type="OrthoDB" id="749902at2759"/>
<dbReference type="Pfam" id="PF20431">
    <property type="entry name" value="E_motif"/>
    <property type="match status" value="1"/>
</dbReference>
<dbReference type="Gene3D" id="1.25.40.10">
    <property type="entry name" value="Tetratricopeptide repeat domain"/>
    <property type="match status" value="4"/>
</dbReference>
<evidence type="ECO:0000256" key="4">
    <source>
        <dbReference type="SAM" id="MobiDB-lite"/>
    </source>
</evidence>
<dbReference type="FunFam" id="1.25.40.10:FF:000344">
    <property type="entry name" value="Pentatricopeptide repeat-containing protein"/>
    <property type="match status" value="1"/>
</dbReference>
<dbReference type="OMA" id="ACSHLEM"/>
<dbReference type="NCBIfam" id="TIGR00756">
    <property type="entry name" value="PPR"/>
    <property type="match status" value="6"/>
</dbReference>
<dbReference type="GO" id="GO:0009451">
    <property type="term" value="P:RNA modification"/>
    <property type="evidence" value="ECO:0007669"/>
    <property type="project" value="InterPro"/>
</dbReference>